<name>A0A8H3ZKQ0_9PEZI</name>
<protein>
    <submittedName>
        <fullName evidence="2">Uncharacterized protein</fullName>
    </submittedName>
</protein>
<comment type="caution">
    <text evidence="2">The sequence shown here is derived from an EMBL/GenBank/DDBJ whole genome shotgun (WGS) entry which is preliminary data.</text>
</comment>
<organism evidence="2 3">
    <name type="scientific">Colletotrichum asianum</name>
    <dbReference type="NCBI Taxonomy" id="702518"/>
    <lineage>
        <taxon>Eukaryota</taxon>
        <taxon>Fungi</taxon>
        <taxon>Dikarya</taxon>
        <taxon>Ascomycota</taxon>
        <taxon>Pezizomycotina</taxon>
        <taxon>Sordariomycetes</taxon>
        <taxon>Hypocreomycetidae</taxon>
        <taxon>Glomerellales</taxon>
        <taxon>Glomerellaceae</taxon>
        <taxon>Colletotrichum</taxon>
        <taxon>Colletotrichum gloeosporioides species complex</taxon>
    </lineage>
</organism>
<feature type="compositionally biased region" description="Polar residues" evidence="1">
    <location>
        <begin position="35"/>
        <end position="51"/>
    </location>
</feature>
<feature type="compositionally biased region" description="Polar residues" evidence="1">
    <location>
        <begin position="62"/>
        <end position="75"/>
    </location>
</feature>
<sequence>MGSRPTPVVRCACHCSKAPLLAAIPTGGDATFENTTSPSKRVQLAAPTSSGPFPEGHDRTAHGTNQNTLTGSTHQRLMRNGPSRSVNPFREGRFRSEHVARRRRRISCSLHLELPLLVPGLSHATTVQTLIADWTAARTARILTNQPSLP</sequence>
<evidence type="ECO:0000256" key="1">
    <source>
        <dbReference type="SAM" id="MobiDB-lite"/>
    </source>
</evidence>
<dbReference type="EMBL" id="WOWK01000057">
    <property type="protein sequence ID" value="KAF0322883.1"/>
    <property type="molecule type" value="Genomic_DNA"/>
</dbReference>
<feature type="region of interest" description="Disordered" evidence="1">
    <location>
        <begin position="35"/>
        <end position="89"/>
    </location>
</feature>
<reference evidence="2 3" key="1">
    <citation type="submission" date="2019-12" db="EMBL/GenBank/DDBJ databases">
        <title>A genome sequence resource for the geographically widespread anthracnose pathogen Colletotrichum asianum.</title>
        <authorList>
            <person name="Meng Y."/>
        </authorList>
    </citation>
    <scope>NUCLEOTIDE SEQUENCE [LARGE SCALE GENOMIC DNA]</scope>
    <source>
        <strain evidence="2 3">ICMP 18580</strain>
    </source>
</reference>
<gene>
    <name evidence="2" type="ORF">GQ607_009884</name>
</gene>
<accession>A0A8H3ZKQ0</accession>
<proteinExistence type="predicted"/>
<evidence type="ECO:0000313" key="3">
    <source>
        <dbReference type="Proteomes" id="UP000434172"/>
    </source>
</evidence>
<evidence type="ECO:0000313" key="2">
    <source>
        <dbReference type="EMBL" id="KAF0322883.1"/>
    </source>
</evidence>
<dbReference type="Proteomes" id="UP000434172">
    <property type="component" value="Unassembled WGS sequence"/>
</dbReference>
<keyword evidence="3" id="KW-1185">Reference proteome</keyword>
<dbReference type="AlphaFoldDB" id="A0A8H3ZKQ0"/>